<dbReference type="RefSeq" id="WP_135414204.1">
    <property type="nucleotide sequence ID" value="NZ_SRLB01000005.1"/>
</dbReference>
<comment type="caution">
    <text evidence="2">The sequence shown here is derived from an EMBL/GenBank/DDBJ whole genome shotgun (WGS) entry which is preliminary data.</text>
</comment>
<reference evidence="2 3" key="1">
    <citation type="submission" date="2019-04" db="EMBL/GenBank/DDBJ databases">
        <authorList>
            <person name="Feng G."/>
            <person name="Zhu H."/>
        </authorList>
    </citation>
    <scope>NUCLEOTIDE SEQUENCE [LARGE SCALE GENOMIC DNA]</scope>
    <source>
        <strain evidence="2 3">6HR-1</strain>
    </source>
</reference>
<name>A0A4Z0NTJ9_9HYPH</name>
<evidence type="ECO:0000313" key="2">
    <source>
        <dbReference type="EMBL" id="TGE00740.1"/>
    </source>
</evidence>
<protein>
    <submittedName>
        <fullName evidence="2">Uncharacterized protein</fullName>
    </submittedName>
</protein>
<feature type="region of interest" description="Disordered" evidence="1">
    <location>
        <begin position="63"/>
        <end position="115"/>
    </location>
</feature>
<dbReference type="Proteomes" id="UP000297535">
    <property type="component" value="Unassembled WGS sequence"/>
</dbReference>
<proteinExistence type="predicted"/>
<organism evidence="2 3">
    <name type="scientific">Methylobacterium nonmethylotrophicum</name>
    <dbReference type="NCBI Taxonomy" id="1141884"/>
    <lineage>
        <taxon>Bacteria</taxon>
        <taxon>Pseudomonadati</taxon>
        <taxon>Pseudomonadota</taxon>
        <taxon>Alphaproteobacteria</taxon>
        <taxon>Hyphomicrobiales</taxon>
        <taxon>Methylobacteriaceae</taxon>
        <taxon>Methylobacterium</taxon>
    </lineage>
</organism>
<dbReference type="EMBL" id="SRLB01000005">
    <property type="protein sequence ID" value="TGE00740.1"/>
    <property type="molecule type" value="Genomic_DNA"/>
</dbReference>
<gene>
    <name evidence="2" type="ORF">EU555_08340</name>
</gene>
<evidence type="ECO:0000256" key="1">
    <source>
        <dbReference type="SAM" id="MobiDB-lite"/>
    </source>
</evidence>
<keyword evidence="3" id="KW-1185">Reference proteome</keyword>
<sequence>MRLSQHRAVQEAARSDQAEINRGNAVRLIREAARNPAEPERIMLPTRSAGDLRRRRLAAIRETGHGRRTQFLARRRRSTERPTRRGVTGQTGPALGGPDTTPSGSPIGEQAVLDW</sequence>
<evidence type="ECO:0000313" key="3">
    <source>
        <dbReference type="Proteomes" id="UP000297535"/>
    </source>
</evidence>
<accession>A0A4Z0NTJ9</accession>
<dbReference type="AlphaFoldDB" id="A0A4Z0NTJ9"/>